<dbReference type="Pfam" id="PF02954">
    <property type="entry name" value="HTH_8"/>
    <property type="match status" value="1"/>
</dbReference>
<reference evidence="2" key="1">
    <citation type="journal article" date="2015" name="BMC Genomics">
        <title>Transcriptome profiling of a Rhizobium leguminosarum bv. trifolii rosR mutant reveals the role of the transcriptional regulator RosR in motility, synthesis of cell-surface components, and other cellular processes.</title>
        <authorList>
            <person name="Rachwal K."/>
            <person name="Matczynska E."/>
            <person name="Janczarek M."/>
        </authorList>
    </citation>
    <scope>NUCLEOTIDE SEQUENCE</scope>
    <source>
        <strain evidence="2">Rt24.2</strain>
    </source>
</reference>
<dbReference type="PRINTS" id="PR01590">
    <property type="entry name" value="HTHFIS"/>
</dbReference>
<evidence type="ECO:0000313" key="2">
    <source>
        <dbReference type="EMBL" id="AOO88718.1"/>
    </source>
</evidence>
<accession>A0A1C9HPX2</accession>
<dbReference type="GO" id="GO:0043565">
    <property type="term" value="F:sequence-specific DNA binding"/>
    <property type="evidence" value="ECO:0007669"/>
    <property type="project" value="InterPro"/>
</dbReference>
<proteinExistence type="predicted"/>
<protein>
    <recommendedName>
        <fullName evidence="1">DNA binding HTH domain-containing protein</fullName>
    </recommendedName>
</protein>
<evidence type="ECO:0000259" key="1">
    <source>
        <dbReference type="Pfam" id="PF02954"/>
    </source>
</evidence>
<reference evidence="2" key="2">
    <citation type="journal article" date="2016" name="Front. Microbiol.">
        <title>The Regulatory Protein RosR Affects Rhizobium leguminosarum bv. trifolii Protein Profiles, Cell Surface Properties, and Symbiosis with Clover.</title>
        <authorList>
            <person name="Rachwal K."/>
            <person name="Boguszewska A."/>
            <person name="Kopcinska J."/>
            <person name="Karas M."/>
            <person name="Tchorzewski M."/>
            <person name="Janczarek M."/>
        </authorList>
    </citation>
    <scope>NUCLEOTIDE SEQUENCE</scope>
    <source>
        <strain evidence="2">Rt24.2</strain>
    </source>
</reference>
<feature type="domain" description="DNA binding HTH" evidence="1">
    <location>
        <begin position="2"/>
        <end position="38"/>
    </location>
</feature>
<dbReference type="AlphaFoldDB" id="A0A1C9HPX2"/>
<dbReference type="EMBL" id="KX486354">
    <property type="protein sequence ID" value="AOO88718.1"/>
    <property type="molecule type" value="Genomic_DNA"/>
</dbReference>
<dbReference type="SUPFAM" id="SSF46689">
    <property type="entry name" value="Homeodomain-like"/>
    <property type="match status" value="1"/>
</dbReference>
<organism evidence="2">
    <name type="scientific">Rhizobium leguminosarum bv. trifolii</name>
    <dbReference type="NCBI Taxonomy" id="386"/>
    <lineage>
        <taxon>Bacteria</taxon>
        <taxon>Pseudomonadati</taxon>
        <taxon>Pseudomonadota</taxon>
        <taxon>Alphaproteobacteria</taxon>
        <taxon>Hyphomicrobiales</taxon>
        <taxon>Rhizobiaceae</taxon>
        <taxon>Rhizobium/Agrobacterium group</taxon>
        <taxon>Rhizobium</taxon>
    </lineage>
</organism>
<dbReference type="Gene3D" id="1.10.10.60">
    <property type="entry name" value="Homeodomain-like"/>
    <property type="match status" value="1"/>
</dbReference>
<dbReference type="InterPro" id="IPR009057">
    <property type="entry name" value="Homeodomain-like_sf"/>
</dbReference>
<sequence>MENPLILAALTATRGNQIKAADLLGLNRNTLRKKIRELGVSVYRSSRTA</sequence>
<dbReference type="InterPro" id="IPR002197">
    <property type="entry name" value="HTH_Fis"/>
</dbReference>
<name>A0A1C9HPX2_RHILT</name>